<evidence type="ECO:0000256" key="1">
    <source>
        <dbReference type="SAM" id="Phobius"/>
    </source>
</evidence>
<comment type="caution">
    <text evidence="2">The sequence shown here is derived from an EMBL/GenBank/DDBJ whole genome shotgun (WGS) entry which is preliminary data.</text>
</comment>
<keyword evidence="1" id="KW-1133">Transmembrane helix</keyword>
<dbReference type="EMBL" id="JAUEPU010000146">
    <property type="protein sequence ID" value="KAK0475640.1"/>
    <property type="molecule type" value="Genomic_DNA"/>
</dbReference>
<dbReference type="PANTHER" id="PTHR35043:SF7">
    <property type="entry name" value="TRANSCRIPTION FACTOR DOMAIN-CONTAINING PROTEIN"/>
    <property type="match status" value="1"/>
</dbReference>
<dbReference type="PANTHER" id="PTHR35043">
    <property type="entry name" value="TRANSCRIPTION FACTOR DOMAIN-CONTAINING PROTEIN"/>
    <property type="match status" value="1"/>
</dbReference>
<keyword evidence="1" id="KW-0472">Membrane</keyword>
<keyword evidence="1" id="KW-0812">Transmembrane</keyword>
<gene>
    <name evidence="2" type="ORF">EDD18DRAFT_1089669</name>
</gene>
<accession>A0AA39P1P4</accession>
<evidence type="ECO:0000313" key="3">
    <source>
        <dbReference type="Proteomes" id="UP001175228"/>
    </source>
</evidence>
<name>A0AA39P1P4_9AGAR</name>
<feature type="non-terminal residue" evidence="2">
    <location>
        <position position="95"/>
    </location>
</feature>
<proteinExistence type="predicted"/>
<dbReference type="Proteomes" id="UP001175228">
    <property type="component" value="Unassembled WGS sequence"/>
</dbReference>
<feature type="transmembrane region" description="Helical" evidence="1">
    <location>
        <begin position="52"/>
        <end position="73"/>
    </location>
</feature>
<sequence>TMVCAGSLFGAIHFVAWSSPSPSHAEMVLWQFSTTAVVIGLFLGGNHIIFLGLIYLFMSYIVARIILIILAFLQLRSLPLAAFCTIQWTTYIPHI</sequence>
<evidence type="ECO:0000313" key="2">
    <source>
        <dbReference type="EMBL" id="KAK0475640.1"/>
    </source>
</evidence>
<protein>
    <submittedName>
        <fullName evidence="2">Uncharacterized protein</fullName>
    </submittedName>
</protein>
<reference evidence="2" key="1">
    <citation type="submission" date="2023-06" db="EMBL/GenBank/DDBJ databases">
        <authorList>
            <consortium name="Lawrence Berkeley National Laboratory"/>
            <person name="Ahrendt S."/>
            <person name="Sahu N."/>
            <person name="Indic B."/>
            <person name="Wong-Bajracharya J."/>
            <person name="Merenyi Z."/>
            <person name="Ke H.-M."/>
            <person name="Monk M."/>
            <person name="Kocsube S."/>
            <person name="Drula E."/>
            <person name="Lipzen A."/>
            <person name="Balint B."/>
            <person name="Henrissat B."/>
            <person name="Andreopoulos B."/>
            <person name="Martin F.M."/>
            <person name="Harder C.B."/>
            <person name="Rigling D."/>
            <person name="Ford K.L."/>
            <person name="Foster G.D."/>
            <person name="Pangilinan J."/>
            <person name="Papanicolaou A."/>
            <person name="Barry K."/>
            <person name="LaButti K."/>
            <person name="Viragh M."/>
            <person name="Koriabine M."/>
            <person name="Yan M."/>
            <person name="Riley R."/>
            <person name="Champramary S."/>
            <person name="Plett K.L."/>
            <person name="Tsai I.J."/>
            <person name="Slot J."/>
            <person name="Sipos G."/>
            <person name="Plett J."/>
            <person name="Nagy L.G."/>
            <person name="Grigoriev I.V."/>
        </authorList>
    </citation>
    <scope>NUCLEOTIDE SEQUENCE</scope>
    <source>
        <strain evidence="2">HWK02</strain>
    </source>
</reference>
<dbReference type="AlphaFoldDB" id="A0AA39P1P4"/>
<keyword evidence="3" id="KW-1185">Reference proteome</keyword>
<feature type="transmembrane region" description="Helical" evidence="1">
    <location>
        <begin position="28"/>
        <end position="45"/>
    </location>
</feature>
<organism evidence="2 3">
    <name type="scientific">Armillaria luteobubalina</name>
    <dbReference type="NCBI Taxonomy" id="153913"/>
    <lineage>
        <taxon>Eukaryota</taxon>
        <taxon>Fungi</taxon>
        <taxon>Dikarya</taxon>
        <taxon>Basidiomycota</taxon>
        <taxon>Agaricomycotina</taxon>
        <taxon>Agaricomycetes</taxon>
        <taxon>Agaricomycetidae</taxon>
        <taxon>Agaricales</taxon>
        <taxon>Marasmiineae</taxon>
        <taxon>Physalacriaceae</taxon>
        <taxon>Armillaria</taxon>
    </lineage>
</organism>